<evidence type="ECO:0000313" key="2">
    <source>
        <dbReference type="EMBL" id="VDN04214.1"/>
    </source>
</evidence>
<keyword evidence="1" id="KW-1133">Transmembrane helix</keyword>
<dbReference type="Proteomes" id="UP000276776">
    <property type="component" value="Unassembled WGS sequence"/>
</dbReference>
<dbReference type="AlphaFoldDB" id="A0A0N5D1U0"/>
<evidence type="ECO:0000256" key="1">
    <source>
        <dbReference type="SAM" id="Phobius"/>
    </source>
</evidence>
<reference evidence="2 3" key="2">
    <citation type="submission" date="2018-11" db="EMBL/GenBank/DDBJ databases">
        <authorList>
            <consortium name="Pathogen Informatics"/>
        </authorList>
    </citation>
    <scope>NUCLEOTIDE SEQUENCE [LARGE SCALE GENOMIC DNA]</scope>
</reference>
<keyword evidence="1" id="KW-0472">Membrane</keyword>
<keyword evidence="1" id="KW-0812">Transmembrane</keyword>
<keyword evidence="3" id="KW-1185">Reference proteome</keyword>
<gene>
    <name evidence="2" type="ORF">TCLT_LOCUS6819</name>
</gene>
<dbReference type="EMBL" id="UYYF01004447">
    <property type="protein sequence ID" value="VDN04214.1"/>
    <property type="molecule type" value="Genomic_DNA"/>
</dbReference>
<accession>A0A0N5D1U0</accession>
<name>A0A0N5D1U0_THECL</name>
<reference evidence="4" key="1">
    <citation type="submission" date="2017-02" db="UniProtKB">
        <authorList>
            <consortium name="WormBaseParasite"/>
        </authorList>
    </citation>
    <scope>IDENTIFICATION</scope>
</reference>
<protein>
    <submittedName>
        <fullName evidence="4">G_PROTEIN_RECEP_F1_2 domain-containing protein</fullName>
    </submittedName>
</protein>
<dbReference type="WBParaSite" id="TCLT_0000683001-mRNA-1">
    <property type="protein sequence ID" value="TCLT_0000683001-mRNA-1"/>
    <property type="gene ID" value="TCLT_0000683001"/>
</dbReference>
<sequence>MVGGIERLIAAAFPLYYYRKKNSILRKLILLEYIISLSPLITAINITFQQPDRHVHDICLKHEIFQRGVYVIILLTRSLSAAASLIIMAAVVIIMKRYTQKLTERRNVQRNMEIFIEKQKQYTSTSVISCIITFSDVRTAVFDTFKKICKRNNTEMNMIKGTSVHLYCVRRQAQLRVPAKGLNRNITTE</sequence>
<proteinExistence type="predicted"/>
<dbReference type="OrthoDB" id="5851336at2759"/>
<evidence type="ECO:0000313" key="3">
    <source>
        <dbReference type="Proteomes" id="UP000276776"/>
    </source>
</evidence>
<evidence type="ECO:0000313" key="4">
    <source>
        <dbReference type="WBParaSite" id="TCLT_0000683001-mRNA-1"/>
    </source>
</evidence>
<feature type="transmembrane region" description="Helical" evidence="1">
    <location>
        <begin position="28"/>
        <end position="48"/>
    </location>
</feature>
<feature type="transmembrane region" description="Helical" evidence="1">
    <location>
        <begin position="68"/>
        <end position="95"/>
    </location>
</feature>
<organism evidence="4">
    <name type="scientific">Thelazia callipaeda</name>
    <name type="common">Oriental eyeworm</name>
    <name type="synonym">Parasitic nematode</name>
    <dbReference type="NCBI Taxonomy" id="103827"/>
    <lineage>
        <taxon>Eukaryota</taxon>
        <taxon>Metazoa</taxon>
        <taxon>Ecdysozoa</taxon>
        <taxon>Nematoda</taxon>
        <taxon>Chromadorea</taxon>
        <taxon>Rhabditida</taxon>
        <taxon>Spirurina</taxon>
        <taxon>Spiruromorpha</taxon>
        <taxon>Thelazioidea</taxon>
        <taxon>Thelaziidae</taxon>
        <taxon>Thelazia</taxon>
    </lineage>
</organism>